<evidence type="ECO:0000313" key="10">
    <source>
        <dbReference type="Proteomes" id="UP000199309"/>
    </source>
</evidence>
<reference evidence="9 10" key="1">
    <citation type="submission" date="2016-10" db="EMBL/GenBank/DDBJ databases">
        <authorList>
            <person name="de Groot N.N."/>
        </authorList>
    </citation>
    <scope>NUCLEOTIDE SEQUENCE [LARGE SCALE GENOMIC DNA]</scope>
    <source>
        <strain evidence="9 10">DSM 16981</strain>
    </source>
</reference>
<dbReference type="AlphaFoldDB" id="A0A1G9RZ59"/>
<dbReference type="Proteomes" id="UP000199309">
    <property type="component" value="Unassembled WGS sequence"/>
</dbReference>
<protein>
    <submittedName>
        <fullName evidence="9">Rod shape-determining protein MreD</fullName>
    </submittedName>
</protein>
<keyword evidence="4 8" id="KW-0812">Transmembrane</keyword>
<evidence type="ECO:0000256" key="1">
    <source>
        <dbReference type="ARBA" id="ARBA00004651"/>
    </source>
</evidence>
<evidence type="ECO:0000256" key="7">
    <source>
        <dbReference type="ARBA" id="ARBA00023136"/>
    </source>
</evidence>
<keyword evidence="5" id="KW-0133">Cell shape</keyword>
<keyword evidence="3" id="KW-1003">Cell membrane</keyword>
<proteinExistence type="inferred from homology"/>
<feature type="transmembrane region" description="Helical" evidence="8">
    <location>
        <begin position="126"/>
        <end position="148"/>
    </location>
</feature>
<accession>A0A1G9RZ59</accession>
<gene>
    <name evidence="9" type="ORF">SAMN05660299_00579</name>
</gene>
<dbReference type="EMBL" id="FNHQ01000004">
    <property type="protein sequence ID" value="SDM28513.1"/>
    <property type="molecule type" value="Genomic_DNA"/>
</dbReference>
<sequence length="167" mass="18831">MKKTACFMMALAAFILQSSIFPFIFNGIYQPNIIFVLVVLIALHHGQRAGITAALLGGFCQDVIIGNFFGLHLLPYLVIAFICSAMGRNVEREQWLLSLVIVLVATECCLLLTCGVLLMSGQFVKVMAYLFEYSVPMLVYHGILALPLDHFVWKLRREDAYGFGYRW</sequence>
<dbReference type="Gene3D" id="1.10.1760.20">
    <property type="match status" value="1"/>
</dbReference>
<keyword evidence="10" id="KW-1185">Reference proteome</keyword>
<feature type="transmembrane region" description="Helical" evidence="8">
    <location>
        <begin position="63"/>
        <end position="83"/>
    </location>
</feature>
<evidence type="ECO:0000256" key="2">
    <source>
        <dbReference type="ARBA" id="ARBA00007776"/>
    </source>
</evidence>
<dbReference type="GO" id="GO:0008360">
    <property type="term" value="P:regulation of cell shape"/>
    <property type="evidence" value="ECO:0007669"/>
    <property type="project" value="UniProtKB-KW"/>
</dbReference>
<feature type="transmembrane region" description="Helical" evidence="8">
    <location>
        <begin position="20"/>
        <end position="43"/>
    </location>
</feature>
<keyword evidence="6 8" id="KW-1133">Transmembrane helix</keyword>
<dbReference type="GO" id="GO:0005886">
    <property type="term" value="C:plasma membrane"/>
    <property type="evidence" value="ECO:0007669"/>
    <property type="project" value="UniProtKB-SubCell"/>
</dbReference>
<dbReference type="RefSeq" id="WP_091647998.1">
    <property type="nucleotide sequence ID" value="NZ_FNHQ01000004.1"/>
</dbReference>
<comment type="similarity">
    <text evidence="2">Belongs to the MreD family.</text>
</comment>
<evidence type="ECO:0000256" key="8">
    <source>
        <dbReference type="SAM" id="Phobius"/>
    </source>
</evidence>
<dbReference type="NCBIfam" id="TIGR03426">
    <property type="entry name" value="shape_MreD"/>
    <property type="match status" value="1"/>
</dbReference>
<dbReference type="Pfam" id="PF04093">
    <property type="entry name" value="MreD"/>
    <property type="match status" value="1"/>
</dbReference>
<comment type="subcellular location">
    <subcellularLocation>
        <location evidence="1">Cell membrane</location>
        <topology evidence="1">Multi-pass membrane protein</topology>
    </subcellularLocation>
</comment>
<name>A0A1G9RZ59_9FIRM</name>
<feature type="transmembrane region" description="Helical" evidence="8">
    <location>
        <begin position="95"/>
        <end position="120"/>
    </location>
</feature>
<organism evidence="9 10">
    <name type="scientific">Megasphaera paucivorans</name>
    <dbReference type="NCBI Taxonomy" id="349095"/>
    <lineage>
        <taxon>Bacteria</taxon>
        <taxon>Bacillati</taxon>
        <taxon>Bacillota</taxon>
        <taxon>Negativicutes</taxon>
        <taxon>Veillonellales</taxon>
        <taxon>Veillonellaceae</taxon>
        <taxon>Megasphaera</taxon>
    </lineage>
</organism>
<dbReference type="OrthoDB" id="9796616at2"/>
<evidence type="ECO:0000256" key="4">
    <source>
        <dbReference type="ARBA" id="ARBA00022692"/>
    </source>
</evidence>
<dbReference type="STRING" id="349095.SAMN05660299_00579"/>
<keyword evidence="7 8" id="KW-0472">Membrane</keyword>
<evidence type="ECO:0000256" key="3">
    <source>
        <dbReference type="ARBA" id="ARBA00022475"/>
    </source>
</evidence>
<dbReference type="InterPro" id="IPR007227">
    <property type="entry name" value="Cell_shape_determining_MreD"/>
</dbReference>
<evidence type="ECO:0000313" key="9">
    <source>
        <dbReference type="EMBL" id="SDM28513.1"/>
    </source>
</evidence>
<evidence type="ECO:0000256" key="6">
    <source>
        <dbReference type="ARBA" id="ARBA00022989"/>
    </source>
</evidence>
<evidence type="ECO:0000256" key="5">
    <source>
        <dbReference type="ARBA" id="ARBA00022960"/>
    </source>
</evidence>